<name>A0AAU9IVS9_9CILI</name>
<comment type="similarity">
    <text evidence="2">Belongs to the granulin family.</text>
</comment>
<dbReference type="SMART" id="SM00277">
    <property type="entry name" value="GRAN"/>
    <property type="match status" value="1"/>
</dbReference>
<evidence type="ECO:0000313" key="7">
    <source>
        <dbReference type="Proteomes" id="UP001162131"/>
    </source>
</evidence>
<dbReference type="InterPro" id="IPR039036">
    <property type="entry name" value="Granulin_fam"/>
</dbReference>
<accession>A0AAU9IVS9</accession>
<feature type="domain" description="Granulins" evidence="5">
    <location>
        <begin position="18"/>
        <end position="72"/>
    </location>
</feature>
<evidence type="ECO:0000256" key="2">
    <source>
        <dbReference type="ARBA" id="ARBA00010093"/>
    </source>
</evidence>
<dbReference type="GO" id="GO:0005576">
    <property type="term" value="C:extracellular region"/>
    <property type="evidence" value="ECO:0007669"/>
    <property type="project" value="UniProtKB-SubCell"/>
</dbReference>
<dbReference type="Pfam" id="PF00396">
    <property type="entry name" value="Granulin"/>
    <property type="match status" value="1"/>
</dbReference>
<protein>
    <recommendedName>
        <fullName evidence="5">Granulins domain-containing protein</fullName>
    </recommendedName>
</protein>
<comment type="caution">
    <text evidence="6">The sequence shown here is derived from an EMBL/GenBank/DDBJ whole genome shotgun (WGS) entry which is preliminary data.</text>
</comment>
<sequence length="236" mass="25672">MFLLAFLALAQAQKYYLCDDYGHACKIGTTCCARSDGGYGCCPLSQAVCCADSDGHCCPLGYPVCDIKHKKCTNHLLLGQTKEILIKEPALKSSGVEMAEFVLGFFEGLGSQIGGELVTECFNDVSSALTLITESLDSFGGVTTFDFDLAIQQLSQALTHLSHANYECSTALGPGLAKLEKFFSQISNYESLEKLVLVNALSKSNYIWREWAKIADASSENKGFYFGRGISILFED</sequence>
<keyword evidence="3" id="KW-0964">Secreted</keyword>
<dbReference type="SUPFAM" id="SSF57277">
    <property type="entry name" value="Granulin repeat"/>
    <property type="match status" value="1"/>
</dbReference>
<organism evidence="6 7">
    <name type="scientific">Blepharisma stoltei</name>
    <dbReference type="NCBI Taxonomy" id="1481888"/>
    <lineage>
        <taxon>Eukaryota</taxon>
        <taxon>Sar</taxon>
        <taxon>Alveolata</taxon>
        <taxon>Ciliophora</taxon>
        <taxon>Postciliodesmatophora</taxon>
        <taxon>Heterotrichea</taxon>
        <taxon>Heterotrichida</taxon>
        <taxon>Blepharismidae</taxon>
        <taxon>Blepharisma</taxon>
    </lineage>
</organism>
<dbReference type="PANTHER" id="PTHR12274:SF3">
    <property type="entry name" value="PROGRANULIN"/>
    <property type="match status" value="1"/>
</dbReference>
<dbReference type="Proteomes" id="UP001162131">
    <property type="component" value="Unassembled WGS sequence"/>
</dbReference>
<dbReference type="InterPro" id="IPR000118">
    <property type="entry name" value="Granulin"/>
</dbReference>
<evidence type="ECO:0000256" key="4">
    <source>
        <dbReference type="ARBA" id="ARBA00023157"/>
    </source>
</evidence>
<dbReference type="EMBL" id="CAJZBQ010000023">
    <property type="protein sequence ID" value="CAG9319792.1"/>
    <property type="molecule type" value="Genomic_DNA"/>
</dbReference>
<dbReference type="InterPro" id="IPR037277">
    <property type="entry name" value="Granulin_sf"/>
</dbReference>
<dbReference type="Gene3D" id="2.10.25.160">
    <property type="entry name" value="Granulin"/>
    <property type="match status" value="1"/>
</dbReference>
<reference evidence="6" key="1">
    <citation type="submission" date="2021-09" db="EMBL/GenBank/DDBJ databases">
        <authorList>
            <consortium name="AG Swart"/>
            <person name="Singh M."/>
            <person name="Singh A."/>
            <person name="Seah K."/>
            <person name="Emmerich C."/>
        </authorList>
    </citation>
    <scope>NUCLEOTIDE SEQUENCE</scope>
    <source>
        <strain evidence="6">ATCC30299</strain>
    </source>
</reference>
<proteinExistence type="inferred from homology"/>
<evidence type="ECO:0000313" key="6">
    <source>
        <dbReference type="EMBL" id="CAG9319792.1"/>
    </source>
</evidence>
<keyword evidence="7" id="KW-1185">Reference proteome</keyword>
<evidence type="ECO:0000256" key="3">
    <source>
        <dbReference type="ARBA" id="ARBA00022525"/>
    </source>
</evidence>
<gene>
    <name evidence="6" type="ORF">BSTOLATCC_MIC24339</name>
</gene>
<dbReference type="PANTHER" id="PTHR12274">
    <property type="entry name" value="GRANULIN"/>
    <property type="match status" value="1"/>
</dbReference>
<dbReference type="AlphaFoldDB" id="A0AAU9IVS9"/>
<comment type="subcellular location">
    <subcellularLocation>
        <location evidence="1">Secreted</location>
    </subcellularLocation>
</comment>
<keyword evidence="4" id="KW-1015">Disulfide bond</keyword>
<evidence type="ECO:0000256" key="1">
    <source>
        <dbReference type="ARBA" id="ARBA00004613"/>
    </source>
</evidence>
<evidence type="ECO:0000259" key="5">
    <source>
        <dbReference type="SMART" id="SM00277"/>
    </source>
</evidence>